<feature type="transmembrane region" description="Helical" evidence="6">
    <location>
        <begin position="557"/>
        <end position="575"/>
    </location>
</feature>
<protein>
    <submittedName>
        <fullName evidence="8">Protein NRT1/ PTR FAMILY 5.5-like</fullName>
    </submittedName>
</protein>
<name>A0ABM3QSK3_SPIOL</name>
<reference evidence="8" key="2">
    <citation type="submission" date="2025-08" db="UniProtKB">
        <authorList>
            <consortium name="RefSeq"/>
        </authorList>
    </citation>
    <scope>IDENTIFICATION</scope>
    <source>
        <tissue evidence="8">Leaf</tissue>
    </source>
</reference>
<dbReference type="Pfam" id="PF00854">
    <property type="entry name" value="PTR2"/>
    <property type="match status" value="1"/>
</dbReference>
<accession>A0ABM3QSK3</accession>
<evidence type="ECO:0000313" key="8">
    <source>
        <dbReference type="RefSeq" id="XP_056686337.1"/>
    </source>
</evidence>
<dbReference type="InterPro" id="IPR000109">
    <property type="entry name" value="POT_fam"/>
</dbReference>
<evidence type="ECO:0000256" key="4">
    <source>
        <dbReference type="ARBA" id="ARBA00022989"/>
    </source>
</evidence>
<evidence type="ECO:0000256" key="3">
    <source>
        <dbReference type="ARBA" id="ARBA00022692"/>
    </source>
</evidence>
<dbReference type="RefSeq" id="XP_056686337.1">
    <property type="nucleotide sequence ID" value="XM_056830359.1"/>
</dbReference>
<feature type="transmembrane region" description="Helical" evidence="6">
    <location>
        <begin position="63"/>
        <end position="87"/>
    </location>
</feature>
<evidence type="ECO:0000313" key="7">
    <source>
        <dbReference type="Proteomes" id="UP000813463"/>
    </source>
</evidence>
<gene>
    <name evidence="8" type="primary">LOC110790841</name>
</gene>
<feature type="transmembrane region" description="Helical" evidence="6">
    <location>
        <begin position="240"/>
        <end position="266"/>
    </location>
</feature>
<sequence>MDTIGGTAKKGRGFIRLLGLKWAHWFARIVMLWVMMLYLAEVWKLDLRHAATIINIWRGSTKVLPLVFVFVADAFLGHFSILLLSSLSNSLGLGLFWMSTPPVSAKLNGNCAEYKAECIENRQKQLFYTALVLNAVGIAGHVASFDFFAEKQIKSIAANLSTTFNLFNSSEEEINDVQVGVREQNPSPLASNFGLSSPSFPRHFLCLFCKCCGVFCFFFFSSIVFVAGILIVVFVKPWTIRFGVSAIFAVFSFLVFLSAAASYTYVGPRGSPFTTTFRVLFAACSKFFYRLPQDVCQLYENIALGESSLFSHTNSLRCLDKAAIILPHPDLNQQQQSRWKLCRVSEVEATKILIRLIPLWMTLIICGVVSSLGETYFMQQAESMNTELDPSLVFLFFNVFANLLFTKLFEMIADEVVGSSISRKRWVSLVGIAVAMMLSILCCIAAAIVEKKRLRIAKNQDLINEKIPMSIFWLMPQFALLGASDGILATSVTDLLSDQAPPPMSRYSIHFAFAASGIGYMVSPITVDIVGKISQNISGSGTSWFQATSNNSRLDNYFWVLAALSAANVVFYIVVASNYRFRDSKNNIFDKAPGVLLHGNHPLSSFFSL</sequence>
<dbReference type="Proteomes" id="UP000813463">
    <property type="component" value="Chromosome 5"/>
</dbReference>
<feature type="transmembrane region" description="Helical" evidence="6">
    <location>
        <begin position="425"/>
        <end position="449"/>
    </location>
</feature>
<evidence type="ECO:0000256" key="5">
    <source>
        <dbReference type="ARBA" id="ARBA00023136"/>
    </source>
</evidence>
<keyword evidence="7" id="KW-1185">Reference proteome</keyword>
<evidence type="ECO:0000256" key="1">
    <source>
        <dbReference type="ARBA" id="ARBA00004141"/>
    </source>
</evidence>
<dbReference type="InterPro" id="IPR036259">
    <property type="entry name" value="MFS_trans_sf"/>
</dbReference>
<reference evidence="7" key="1">
    <citation type="journal article" date="2021" name="Nat. Commun.">
        <title>Genomic analyses provide insights into spinach domestication and the genetic basis of agronomic traits.</title>
        <authorList>
            <person name="Cai X."/>
            <person name="Sun X."/>
            <person name="Xu C."/>
            <person name="Sun H."/>
            <person name="Wang X."/>
            <person name="Ge C."/>
            <person name="Zhang Z."/>
            <person name="Wang Q."/>
            <person name="Fei Z."/>
            <person name="Jiao C."/>
            <person name="Wang Q."/>
        </authorList>
    </citation>
    <scope>NUCLEOTIDE SEQUENCE [LARGE SCALE GENOMIC DNA]</scope>
    <source>
        <strain evidence="7">cv. Varoflay</strain>
    </source>
</reference>
<organism evidence="7 8">
    <name type="scientific">Spinacia oleracea</name>
    <name type="common">Spinach</name>
    <dbReference type="NCBI Taxonomy" id="3562"/>
    <lineage>
        <taxon>Eukaryota</taxon>
        <taxon>Viridiplantae</taxon>
        <taxon>Streptophyta</taxon>
        <taxon>Embryophyta</taxon>
        <taxon>Tracheophyta</taxon>
        <taxon>Spermatophyta</taxon>
        <taxon>Magnoliopsida</taxon>
        <taxon>eudicotyledons</taxon>
        <taxon>Gunneridae</taxon>
        <taxon>Pentapetalae</taxon>
        <taxon>Caryophyllales</taxon>
        <taxon>Chenopodiaceae</taxon>
        <taxon>Chenopodioideae</taxon>
        <taxon>Anserineae</taxon>
        <taxon>Spinacia</taxon>
    </lineage>
</organism>
<feature type="transmembrane region" description="Helical" evidence="6">
    <location>
        <begin position="352"/>
        <end position="372"/>
    </location>
</feature>
<keyword evidence="4 6" id="KW-1133">Transmembrane helix</keyword>
<keyword evidence="5 6" id="KW-0472">Membrane</keyword>
<comment type="subcellular location">
    <subcellularLocation>
        <location evidence="1">Membrane</location>
        <topology evidence="1">Multi-pass membrane protein</topology>
    </subcellularLocation>
</comment>
<evidence type="ECO:0000256" key="6">
    <source>
        <dbReference type="SAM" id="Phobius"/>
    </source>
</evidence>
<keyword evidence="3 6" id="KW-0812">Transmembrane</keyword>
<dbReference type="Gene3D" id="1.20.1250.20">
    <property type="entry name" value="MFS general substrate transporter like domains"/>
    <property type="match status" value="1"/>
</dbReference>
<feature type="transmembrane region" description="Helical" evidence="6">
    <location>
        <begin position="204"/>
        <end position="234"/>
    </location>
</feature>
<feature type="transmembrane region" description="Helical" evidence="6">
    <location>
        <begin position="469"/>
        <end position="488"/>
    </location>
</feature>
<proteinExistence type="inferred from homology"/>
<evidence type="ECO:0000256" key="2">
    <source>
        <dbReference type="ARBA" id="ARBA00005982"/>
    </source>
</evidence>
<feature type="transmembrane region" description="Helical" evidence="6">
    <location>
        <begin position="126"/>
        <end position="149"/>
    </location>
</feature>
<feature type="transmembrane region" description="Helical" evidence="6">
    <location>
        <begin position="392"/>
        <end position="413"/>
    </location>
</feature>
<dbReference type="PANTHER" id="PTHR11654">
    <property type="entry name" value="OLIGOPEPTIDE TRANSPORTER-RELATED"/>
    <property type="match status" value="1"/>
</dbReference>
<feature type="transmembrane region" description="Helical" evidence="6">
    <location>
        <begin position="22"/>
        <end position="43"/>
    </location>
</feature>
<comment type="similarity">
    <text evidence="2">Belongs to the major facilitator superfamily. Proton-dependent oligopeptide transporter (POT/PTR) (TC 2.A.17) family.</text>
</comment>
<dbReference type="GeneID" id="110790841"/>